<name>A0ABQ6EVG5_9VIBR</name>
<keyword evidence="2" id="KW-1185">Reference proteome</keyword>
<gene>
    <name evidence="1" type="ORF">GCM10007938_08530</name>
</gene>
<organism evidence="1 2">
    <name type="scientific">Vibrio zhanjiangensis</name>
    <dbReference type="NCBI Taxonomy" id="1046128"/>
    <lineage>
        <taxon>Bacteria</taxon>
        <taxon>Pseudomonadati</taxon>
        <taxon>Pseudomonadota</taxon>
        <taxon>Gammaproteobacteria</taxon>
        <taxon>Vibrionales</taxon>
        <taxon>Vibrionaceae</taxon>
        <taxon>Vibrio</taxon>
    </lineage>
</organism>
<evidence type="ECO:0000313" key="2">
    <source>
        <dbReference type="Proteomes" id="UP001157138"/>
    </source>
</evidence>
<evidence type="ECO:0000313" key="1">
    <source>
        <dbReference type="EMBL" id="GLT17076.1"/>
    </source>
</evidence>
<protein>
    <submittedName>
        <fullName evidence="1">Uncharacterized protein</fullName>
    </submittedName>
</protein>
<accession>A0ABQ6EVG5</accession>
<reference evidence="2" key="1">
    <citation type="journal article" date="2019" name="Int. J. Syst. Evol. Microbiol.">
        <title>The Global Catalogue of Microorganisms (GCM) 10K type strain sequencing project: providing services to taxonomists for standard genome sequencing and annotation.</title>
        <authorList>
            <consortium name="The Broad Institute Genomics Platform"/>
            <consortium name="The Broad Institute Genome Sequencing Center for Infectious Disease"/>
            <person name="Wu L."/>
            <person name="Ma J."/>
        </authorList>
    </citation>
    <scope>NUCLEOTIDE SEQUENCE [LARGE SCALE GENOMIC DNA]</scope>
    <source>
        <strain evidence="2">NBRC 108723</strain>
    </source>
</reference>
<dbReference type="Proteomes" id="UP001157138">
    <property type="component" value="Unassembled WGS sequence"/>
</dbReference>
<sequence>MNIAQAGGIYDTSDRIVPRANYEDLQCAGNTLDKTLLFTSSAGAGLDLADGFGIGLALSLAENPTPANRNSIIAWMPESDAASKSETAEKLREAFTKAIELSLDELGANYVKSPGHKGEVVEIRFDSEPLGCPDYAENPELDWGELCFVQAQIIEPKTPSLTPAFVSSEATSYRFNSKDKYRYHRFKVLLPEQAQGLQEPLTRAISRNLPDWAFIYIARGQVQLDEQTVTVPYLLEQGKPNLFIHHDDA</sequence>
<dbReference type="EMBL" id="BSPW01000019">
    <property type="protein sequence ID" value="GLT17076.1"/>
    <property type="molecule type" value="Genomic_DNA"/>
</dbReference>
<proteinExistence type="predicted"/>
<comment type="caution">
    <text evidence="1">The sequence shown here is derived from an EMBL/GenBank/DDBJ whole genome shotgun (WGS) entry which is preliminary data.</text>
</comment>